<keyword evidence="3" id="KW-1015">Disulfide bond</keyword>
<keyword evidence="2" id="KW-0677">Repeat</keyword>
<accession>A0ABT5BJW8</accession>
<dbReference type="NCBIfam" id="TIGR02232">
    <property type="entry name" value="myxo_disulf_rpt"/>
    <property type="match status" value="1"/>
</dbReference>
<organism evidence="5 6">
    <name type="scientific">Nannocystis radixulma</name>
    <dbReference type="NCBI Taxonomy" id="2995305"/>
    <lineage>
        <taxon>Bacteria</taxon>
        <taxon>Pseudomonadati</taxon>
        <taxon>Myxococcota</taxon>
        <taxon>Polyangia</taxon>
        <taxon>Nannocystales</taxon>
        <taxon>Nannocystaceae</taxon>
        <taxon>Nannocystis</taxon>
    </lineage>
</organism>
<dbReference type="RefSeq" id="WP_272008698.1">
    <property type="nucleotide sequence ID" value="NZ_JAQNDN010000024.1"/>
</dbReference>
<proteinExistence type="predicted"/>
<gene>
    <name evidence="5" type="ORF">POL58_42260</name>
</gene>
<name>A0ABT5BJW8_9BACT</name>
<dbReference type="SUPFAM" id="SSF52317">
    <property type="entry name" value="Class I glutamine amidotransferase-like"/>
    <property type="match status" value="1"/>
</dbReference>
<evidence type="ECO:0000313" key="6">
    <source>
        <dbReference type="Proteomes" id="UP001217838"/>
    </source>
</evidence>
<feature type="compositionally biased region" description="Low complexity" evidence="4">
    <location>
        <begin position="34"/>
        <end position="121"/>
    </location>
</feature>
<evidence type="ECO:0000256" key="4">
    <source>
        <dbReference type="SAM" id="MobiDB-lite"/>
    </source>
</evidence>
<protein>
    <submittedName>
        <fullName evidence="5">DUF4215 domain-containing protein</fullName>
    </submittedName>
</protein>
<feature type="region of interest" description="Disordered" evidence="4">
    <location>
        <begin position="34"/>
        <end position="124"/>
    </location>
</feature>
<keyword evidence="1" id="KW-0732">Signal</keyword>
<dbReference type="InterPro" id="IPR011936">
    <property type="entry name" value="Myxo_disulph_rpt"/>
</dbReference>
<evidence type="ECO:0000256" key="2">
    <source>
        <dbReference type="ARBA" id="ARBA00022737"/>
    </source>
</evidence>
<reference evidence="5 6" key="1">
    <citation type="submission" date="2022-11" db="EMBL/GenBank/DDBJ databases">
        <title>Minimal conservation of predation-associated metabolite biosynthetic gene clusters underscores biosynthetic potential of Myxococcota including descriptions for ten novel species: Archangium lansinium sp. nov., Myxococcus landrumus sp. nov., Nannocystis bai.</title>
        <authorList>
            <person name="Ahearne A."/>
            <person name="Stevens C."/>
            <person name="Dowd S."/>
        </authorList>
    </citation>
    <scope>NUCLEOTIDE SEQUENCE [LARGE SCALE GENOMIC DNA]</scope>
    <source>
        <strain evidence="5 6">NCELM</strain>
    </source>
</reference>
<dbReference type="Pfam" id="PF13948">
    <property type="entry name" value="DUF4215"/>
    <property type="match status" value="1"/>
</dbReference>
<dbReference type="Proteomes" id="UP001217838">
    <property type="component" value="Unassembled WGS sequence"/>
</dbReference>
<sequence>MMKTQVSAAGGRCLIVAAFGVLPLGCGDDGTTSATTTEAGSTTAGTTTSSSSASTSDTPTTGTPTSTDATTTSATTEATTEATATTDGATSSTTTDAATGTTSDATTETTTHGTTTGSTTDMAGVCGDGKVDDGEECDNGAQNGDDGFCTDACVNNVCGDGLVIAGFEACDDGNDVDTDYCSNACATGKIVVGGSFYPKMPLILDPLGVAYETEDKMWIAPNSAGLIILSDEGGMDPPPDYGPHFAAGLHLLIIGGASAPSFKTFLDGHFACTQAMWHQSGDCNDDWKTGPAHPITAKMPATYEFEWAPVSGHNVHFHDLGQPADVKLLGSTCHNGADNHVLVTRKYPGGGTFTYMAFHLGDWLDTPSLMEFAQPFLRGYLDWLAQGAP</sequence>
<evidence type="ECO:0000256" key="3">
    <source>
        <dbReference type="ARBA" id="ARBA00023157"/>
    </source>
</evidence>
<keyword evidence="6" id="KW-1185">Reference proteome</keyword>
<comment type="caution">
    <text evidence="5">The sequence shown here is derived from an EMBL/GenBank/DDBJ whole genome shotgun (WGS) entry which is preliminary data.</text>
</comment>
<evidence type="ECO:0000313" key="5">
    <source>
        <dbReference type="EMBL" id="MDC0674449.1"/>
    </source>
</evidence>
<dbReference type="EMBL" id="JAQNDN010000024">
    <property type="protein sequence ID" value="MDC0674449.1"/>
    <property type="molecule type" value="Genomic_DNA"/>
</dbReference>
<evidence type="ECO:0000256" key="1">
    <source>
        <dbReference type="ARBA" id="ARBA00022729"/>
    </source>
</evidence>
<dbReference type="InterPro" id="IPR029062">
    <property type="entry name" value="Class_I_gatase-like"/>
</dbReference>